<evidence type="ECO:0000256" key="1">
    <source>
        <dbReference type="SAM" id="Coils"/>
    </source>
</evidence>
<protein>
    <submittedName>
        <fullName evidence="2">P-type conjugative transfer protein TrbJ</fullName>
    </submittedName>
</protein>
<organism evidence="2 3">
    <name type="scientific">Acidiphilium iwatense</name>
    <dbReference type="NCBI Taxonomy" id="768198"/>
    <lineage>
        <taxon>Bacteria</taxon>
        <taxon>Pseudomonadati</taxon>
        <taxon>Pseudomonadota</taxon>
        <taxon>Alphaproteobacteria</taxon>
        <taxon>Acetobacterales</taxon>
        <taxon>Acidocellaceae</taxon>
        <taxon>Acidiphilium</taxon>
    </lineage>
</organism>
<dbReference type="RefSeq" id="WP_235705097.1">
    <property type="nucleotide sequence ID" value="NZ_JAKGBZ010000031.1"/>
</dbReference>
<gene>
    <name evidence="2" type="primary">trbJ</name>
    <name evidence="2" type="ORF">L2A60_14155</name>
</gene>
<accession>A0ABS9DYJ9</accession>
<dbReference type="InterPro" id="IPR014147">
    <property type="entry name" value="T4SS_TrbJ"/>
</dbReference>
<sequence length="261" mass="27996">MNSHGFRTGLRHRFDDLPVSHIRADALTRILLPVIAVVTVLSTPITAGAQVAVIDNANLVQNVVQAARELQQINNQIQSLQNEALMLQNEARNLANLNFSSLTGITDDLQRISSLMNQAQGIGFNVQSVEAAYSQNYPRQYGSGTPVPQLVAGAESRWQDARDAFRQTMTVQSRIAQTVQSDTGKLAALVNASQSAAGTLQASQATNQLLALSIKQQMQAETLMAAEDRAQALTGANDTEAKAEGRAAFKSFLGSSTAYSP</sequence>
<dbReference type="Proteomes" id="UP001521209">
    <property type="component" value="Unassembled WGS sequence"/>
</dbReference>
<feature type="coiled-coil region" evidence="1">
    <location>
        <begin position="56"/>
        <end position="97"/>
    </location>
</feature>
<dbReference type="EMBL" id="JAKGBZ010000031">
    <property type="protein sequence ID" value="MCF3947821.1"/>
    <property type="molecule type" value="Genomic_DNA"/>
</dbReference>
<proteinExistence type="predicted"/>
<keyword evidence="3" id="KW-1185">Reference proteome</keyword>
<comment type="caution">
    <text evidence="2">The sequence shown here is derived from an EMBL/GenBank/DDBJ whole genome shotgun (WGS) entry which is preliminary data.</text>
</comment>
<evidence type="ECO:0000313" key="3">
    <source>
        <dbReference type="Proteomes" id="UP001521209"/>
    </source>
</evidence>
<name>A0ABS9DYJ9_9PROT</name>
<dbReference type="NCBIfam" id="TIGR02780">
    <property type="entry name" value="TrbJ_Ti"/>
    <property type="match status" value="1"/>
</dbReference>
<dbReference type="NCBIfam" id="NF010448">
    <property type="entry name" value="PRK13874.1"/>
    <property type="match status" value="1"/>
</dbReference>
<evidence type="ECO:0000313" key="2">
    <source>
        <dbReference type="EMBL" id="MCF3947821.1"/>
    </source>
</evidence>
<reference evidence="2 3" key="1">
    <citation type="submission" date="2022-01" db="EMBL/GenBank/DDBJ databases">
        <authorList>
            <person name="Won M."/>
            <person name="Kim S.-J."/>
            <person name="Kwon S.-W."/>
        </authorList>
    </citation>
    <scope>NUCLEOTIDE SEQUENCE [LARGE SCALE GENOMIC DNA]</scope>
    <source>
        <strain evidence="2 3">KCTC 23505</strain>
    </source>
</reference>
<keyword evidence="1" id="KW-0175">Coiled coil</keyword>